<evidence type="ECO:0000256" key="5">
    <source>
        <dbReference type="ARBA" id="ARBA00023163"/>
    </source>
</evidence>
<gene>
    <name evidence="7" type="ORF">SAMN05660284_02421</name>
</gene>
<evidence type="ECO:0000259" key="6">
    <source>
        <dbReference type="PROSITE" id="PS01124"/>
    </source>
</evidence>
<dbReference type="SUPFAM" id="SSF51182">
    <property type="entry name" value="RmlC-like cupins"/>
    <property type="match status" value="1"/>
</dbReference>
<dbReference type="Gene3D" id="1.10.10.60">
    <property type="entry name" value="Homeodomain-like"/>
    <property type="match status" value="1"/>
</dbReference>
<dbReference type="Pfam" id="PF12833">
    <property type="entry name" value="HTH_18"/>
    <property type="match status" value="1"/>
</dbReference>
<dbReference type="InterPro" id="IPR014710">
    <property type="entry name" value="RmlC-like_jellyroll"/>
</dbReference>
<keyword evidence="2" id="KW-0805">Transcription regulation</keyword>
<dbReference type="Pfam" id="PF02311">
    <property type="entry name" value="AraC_binding"/>
    <property type="match status" value="1"/>
</dbReference>
<evidence type="ECO:0000256" key="1">
    <source>
        <dbReference type="ARBA" id="ARBA00022491"/>
    </source>
</evidence>
<dbReference type="InterPro" id="IPR018062">
    <property type="entry name" value="HTH_AraC-typ_CS"/>
</dbReference>
<keyword evidence="4" id="KW-0010">Activator</keyword>
<accession>A0A1I5CK51</accession>
<keyword evidence="1" id="KW-0678">Repressor</keyword>
<dbReference type="PROSITE" id="PS00041">
    <property type="entry name" value="HTH_ARAC_FAMILY_1"/>
    <property type="match status" value="1"/>
</dbReference>
<protein>
    <submittedName>
        <fullName evidence="7">AraC-type DNA-binding protein</fullName>
    </submittedName>
</protein>
<dbReference type="OrthoDB" id="9804543at2"/>
<dbReference type="InterPro" id="IPR003313">
    <property type="entry name" value="AraC-bd"/>
</dbReference>
<keyword evidence="3 7" id="KW-0238">DNA-binding</keyword>
<keyword evidence="5" id="KW-0804">Transcription</keyword>
<dbReference type="InterPro" id="IPR011051">
    <property type="entry name" value="RmlC_Cupin_sf"/>
</dbReference>
<evidence type="ECO:0000313" key="8">
    <source>
        <dbReference type="Proteomes" id="UP000242869"/>
    </source>
</evidence>
<dbReference type="GO" id="GO:0003700">
    <property type="term" value="F:DNA-binding transcription factor activity"/>
    <property type="evidence" value="ECO:0007669"/>
    <property type="project" value="InterPro"/>
</dbReference>
<evidence type="ECO:0000313" key="7">
    <source>
        <dbReference type="EMBL" id="SFN87385.1"/>
    </source>
</evidence>
<dbReference type="PANTHER" id="PTHR11019:SF159">
    <property type="entry name" value="TRANSCRIPTIONAL REGULATOR-RELATED"/>
    <property type="match status" value="1"/>
</dbReference>
<dbReference type="InterPro" id="IPR020449">
    <property type="entry name" value="Tscrpt_reg_AraC-type_HTH"/>
</dbReference>
<keyword evidence="8" id="KW-1185">Reference proteome</keyword>
<dbReference type="STRING" id="83765.SAMN05660284_02421"/>
<dbReference type="PROSITE" id="PS01124">
    <property type="entry name" value="HTH_ARAC_FAMILY_2"/>
    <property type="match status" value="1"/>
</dbReference>
<evidence type="ECO:0000256" key="4">
    <source>
        <dbReference type="ARBA" id="ARBA00023159"/>
    </source>
</evidence>
<dbReference type="FunFam" id="1.10.10.60:FF:000132">
    <property type="entry name" value="AraC family transcriptional regulator"/>
    <property type="match status" value="1"/>
</dbReference>
<evidence type="ECO:0000256" key="3">
    <source>
        <dbReference type="ARBA" id="ARBA00023125"/>
    </source>
</evidence>
<name>A0A1I5CK51_9NEIS</name>
<dbReference type="EMBL" id="FOVE01000020">
    <property type="protein sequence ID" value="SFN87385.1"/>
    <property type="molecule type" value="Genomic_DNA"/>
</dbReference>
<dbReference type="PRINTS" id="PR00032">
    <property type="entry name" value="HTHARAC"/>
</dbReference>
<dbReference type="Proteomes" id="UP000242869">
    <property type="component" value="Unassembled WGS sequence"/>
</dbReference>
<sequence length="259" mass="29003">MDEIHSVHEFDRGDSAVIALVRDHPAGQISSFHRHPTAQLLYAVEGVMVVTTDLGQWIVPPTRGVWLPIGTWHSVRMVTAVHMRSIFIREDALLGLPQSCCVLAISPLLRELIIAAVAIRHPYAESQRDGRVMRLLLDEIRTLPELPLALPMPQSADLVGVCEKLRTVPGDTTSTYDWATRLGIDVRTLQRRFVRETGLTFGRWQRQARLIAALEQLAIGRKVIDVALELGYESPTAFSTMFKRELGVPPSSFFESSIF</sequence>
<reference evidence="8" key="1">
    <citation type="submission" date="2016-10" db="EMBL/GenBank/DDBJ databases">
        <authorList>
            <person name="Varghese N."/>
            <person name="Submissions S."/>
        </authorList>
    </citation>
    <scope>NUCLEOTIDE SEQUENCE [LARGE SCALE GENOMIC DNA]</scope>
    <source>
        <strain evidence="8">DSM 6150</strain>
    </source>
</reference>
<dbReference type="InterPro" id="IPR009057">
    <property type="entry name" value="Homeodomain-like_sf"/>
</dbReference>
<dbReference type="AlphaFoldDB" id="A0A1I5CK51"/>
<feature type="domain" description="HTH araC/xylS-type" evidence="6">
    <location>
        <begin position="179"/>
        <end position="256"/>
    </location>
</feature>
<dbReference type="CDD" id="cd06124">
    <property type="entry name" value="cupin_NimR-like_N"/>
    <property type="match status" value="1"/>
</dbReference>
<dbReference type="InterPro" id="IPR018060">
    <property type="entry name" value="HTH_AraC"/>
</dbReference>
<dbReference type="SMART" id="SM00342">
    <property type="entry name" value="HTH_ARAC"/>
    <property type="match status" value="1"/>
</dbReference>
<organism evidence="7 8">
    <name type="scientific">Formivibrio citricus</name>
    <dbReference type="NCBI Taxonomy" id="83765"/>
    <lineage>
        <taxon>Bacteria</taxon>
        <taxon>Pseudomonadati</taxon>
        <taxon>Pseudomonadota</taxon>
        <taxon>Betaproteobacteria</taxon>
        <taxon>Neisseriales</taxon>
        <taxon>Chitinibacteraceae</taxon>
        <taxon>Formivibrio</taxon>
    </lineage>
</organism>
<dbReference type="SUPFAM" id="SSF46689">
    <property type="entry name" value="Homeodomain-like"/>
    <property type="match status" value="1"/>
</dbReference>
<evidence type="ECO:0000256" key="2">
    <source>
        <dbReference type="ARBA" id="ARBA00023015"/>
    </source>
</evidence>
<dbReference type="PANTHER" id="PTHR11019">
    <property type="entry name" value="HTH-TYPE TRANSCRIPTIONAL REGULATOR NIMR"/>
    <property type="match status" value="1"/>
</dbReference>
<dbReference type="RefSeq" id="WP_091196886.1">
    <property type="nucleotide sequence ID" value="NZ_FOVE01000020.1"/>
</dbReference>
<dbReference type="GO" id="GO:0043565">
    <property type="term" value="F:sequence-specific DNA binding"/>
    <property type="evidence" value="ECO:0007669"/>
    <property type="project" value="InterPro"/>
</dbReference>
<dbReference type="Gene3D" id="2.60.120.10">
    <property type="entry name" value="Jelly Rolls"/>
    <property type="match status" value="1"/>
</dbReference>
<proteinExistence type="predicted"/>